<dbReference type="Proteomes" id="UP000636479">
    <property type="component" value="Unassembled WGS sequence"/>
</dbReference>
<dbReference type="GO" id="GO:0003676">
    <property type="term" value="F:nucleic acid binding"/>
    <property type="evidence" value="ECO:0007669"/>
    <property type="project" value="InterPro"/>
</dbReference>
<feature type="compositionally biased region" description="Acidic residues" evidence="1">
    <location>
        <begin position="220"/>
        <end position="234"/>
    </location>
</feature>
<dbReference type="AlphaFoldDB" id="A0A8H6SJI0"/>
<feature type="region of interest" description="Disordered" evidence="1">
    <location>
        <begin position="87"/>
        <end position="109"/>
    </location>
</feature>
<evidence type="ECO:0000259" key="2">
    <source>
        <dbReference type="Pfam" id="PF01585"/>
    </source>
</evidence>
<comment type="caution">
    <text evidence="3">The sequence shown here is derived from an EMBL/GenBank/DDBJ whole genome shotgun (WGS) entry which is preliminary data.</text>
</comment>
<dbReference type="PANTHER" id="PTHR20923:SF1">
    <property type="entry name" value="G PATCH DOMAIN AND ANKYRIN REPEAT-CONTAINING PROTEIN 1"/>
    <property type="match status" value="1"/>
</dbReference>
<accession>A0A8H6SJI0</accession>
<feature type="region of interest" description="Disordered" evidence="1">
    <location>
        <begin position="1"/>
        <end position="29"/>
    </location>
</feature>
<dbReference type="RefSeq" id="XP_037218378.1">
    <property type="nucleotide sequence ID" value="XM_037365136.1"/>
</dbReference>
<evidence type="ECO:0000313" key="4">
    <source>
        <dbReference type="Proteomes" id="UP000636479"/>
    </source>
</evidence>
<name>A0A8H6SJI0_9AGAR</name>
<protein>
    <submittedName>
        <fullName evidence="3">G-patch domain-containing protein</fullName>
    </submittedName>
</protein>
<organism evidence="3 4">
    <name type="scientific">Mycena indigotica</name>
    <dbReference type="NCBI Taxonomy" id="2126181"/>
    <lineage>
        <taxon>Eukaryota</taxon>
        <taxon>Fungi</taxon>
        <taxon>Dikarya</taxon>
        <taxon>Basidiomycota</taxon>
        <taxon>Agaricomycotina</taxon>
        <taxon>Agaricomycetes</taxon>
        <taxon>Agaricomycetidae</taxon>
        <taxon>Agaricales</taxon>
        <taxon>Marasmiineae</taxon>
        <taxon>Mycenaceae</taxon>
        <taxon>Mycena</taxon>
    </lineage>
</organism>
<feature type="region of interest" description="Disordered" evidence="1">
    <location>
        <begin position="299"/>
        <end position="335"/>
    </location>
</feature>
<dbReference type="EMBL" id="JACAZF010000007">
    <property type="protein sequence ID" value="KAF7298990.1"/>
    <property type="molecule type" value="Genomic_DNA"/>
</dbReference>
<feature type="compositionally biased region" description="Polar residues" evidence="1">
    <location>
        <begin position="235"/>
        <end position="244"/>
    </location>
</feature>
<feature type="compositionally biased region" description="Basic and acidic residues" evidence="1">
    <location>
        <begin position="13"/>
        <end position="24"/>
    </location>
</feature>
<dbReference type="OrthoDB" id="2538319at2759"/>
<evidence type="ECO:0000313" key="3">
    <source>
        <dbReference type="EMBL" id="KAF7298990.1"/>
    </source>
</evidence>
<dbReference type="InterPro" id="IPR000467">
    <property type="entry name" value="G_patch_dom"/>
</dbReference>
<gene>
    <name evidence="3" type="ORF">MIND_00847200</name>
</gene>
<feature type="region of interest" description="Disordered" evidence="1">
    <location>
        <begin position="51"/>
        <end position="75"/>
    </location>
</feature>
<feature type="domain" description="G-patch" evidence="2">
    <location>
        <begin position="167"/>
        <end position="198"/>
    </location>
</feature>
<sequence length="335" mass="36894">MATTAHIITSHYDPADRERLERETGQYSDSAEAWEIEAKLAFKRRLAPAPRFVPASGSNESIPAPEVKKSTSEDIGGWYKALTTRTETQSKPRAQMHLPPKDPCPPQVTERRTRNNWFIMNAIDSEPASVASPTSHPSLADILEREPPPLPHEAPHKVPVFVAIGPGNKGFAMLQQSGWSEGEALGPDIARQSKRRRIIQPSVSPPVDDGASREVVDLTMSDEDSGDEEPDTSADDQNLTNTESDGGRKALLTPLGIVLKSDRLGIGLKAVTTGPYRASKKRITPNAKALAAHIRASEQLKRDKQKHGRGHRGFARRQKKEETNRRALLAYMNES</sequence>
<feature type="compositionally biased region" description="Basic residues" evidence="1">
    <location>
        <begin position="303"/>
        <end position="318"/>
    </location>
</feature>
<feature type="region of interest" description="Disordered" evidence="1">
    <location>
        <begin position="191"/>
        <end position="247"/>
    </location>
</feature>
<dbReference type="PANTHER" id="PTHR20923">
    <property type="entry name" value="BAT4 PROTEIN-RELATED"/>
    <property type="match status" value="1"/>
</dbReference>
<evidence type="ECO:0000256" key="1">
    <source>
        <dbReference type="SAM" id="MobiDB-lite"/>
    </source>
</evidence>
<dbReference type="GeneID" id="59347652"/>
<reference evidence="3" key="1">
    <citation type="submission" date="2020-05" db="EMBL/GenBank/DDBJ databases">
        <title>Mycena genomes resolve the evolution of fungal bioluminescence.</title>
        <authorList>
            <person name="Tsai I.J."/>
        </authorList>
    </citation>
    <scope>NUCLEOTIDE SEQUENCE</scope>
    <source>
        <strain evidence="3">171206Taipei</strain>
    </source>
</reference>
<dbReference type="Pfam" id="PF01585">
    <property type="entry name" value="G-patch"/>
    <property type="match status" value="1"/>
</dbReference>
<proteinExistence type="predicted"/>
<keyword evidence="4" id="KW-1185">Reference proteome</keyword>
<dbReference type="InterPro" id="IPR039146">
    <property type="entry name" value="GPANK1"/>
</dbReference>